<dbReference type="SUPFAM" id="SSF82549">
    <property type="entry name" value="DAK1/DegV-like"/>
    <property type="match status" value="1"/>
</dbReference>
<name>A0A1M6EF04_9FIRM</name>
<reference evidence="2 3" key="1">
    <citation type="submission" date="2016-11" db="EMBL/GenBank/DDBJ databases">
        <authorList>
            <person name="Jaros S."/>
            <person name="Januszkiewicz K."/>
            <person name="Wedrychowicz H."/>
        </authorList>
    </citation>
    <scope>NUCLEOTIDE SEQUENCE [LARGE SCALE GENOMIC DNA]</scope>
    <source>
        <strain evidence="2 3">DSM 17477</strain>
    </source>
</reference>
<dbReference type="InterPro" id="IPR043168">
    <property type="entry name" value="DegV_C"/>
</dbReference>
<dbReference type="STRING" id="1121476.SAMN02745751_01177"/>
<dbReference type="EMBL" id="FQZL01000007">
    <property type="protein sequence ID" value="SHI84066.1"/>
    <property type="molecule type" value="Genomic_DNA"/>
</dbReference>
<dbReference type="InterPro" id="IPR050270">
    <property type="entry name" value="DegV_domain_contain"/>
</dbReference>
<organism evidence="2 3">
    <name type="scientific">Dethiosulfatibacter aminovorans DSM 17477</name>
    <dbReference type="NCBI Taxonomy" id="1121476"/>
    <lineage>
        <taxon>Bacteria</taxon>
        <taxon>Bacillati</taxon>
        <taxon>Bacillota</taxon>
        <taxon>Tissierellia</taxon>
        <taxon>Dethiosulfatibacter</taxon>
    </lineage>
</organism>
<dbReference type="Gene3D" id="3.40.50.10170">
    <property type="match status" value="1"/>
</dbReference>
<accession>A0A1M6EF04</accession>
<keyword evidence="3" id="KW-1185">Reference proteome</keyword>
<dbReference type="Gene3D" id="3.30.1180.10">
    <property type="match status" value="1"/>
</dbReference>
<dbReference type="PROSITE" id="PS51482">
    <property type="entry name" value="DEGV"/>
    <property type="match status" value="1"/>
</dbReference>
<dbReference type="Pfam" id="PF02645">
    <property type="entry name" value="DegV"/>
    <property type="match status" value="1"/>
</dbReference>
<evidence type="ECO:0000256" key="1">
    <source>
        <dbReference type="ARBA" id="ARBA00023121"/>
    </source>
</evidence>
<evidence type="ECO:0000313" key="2">
    <source>
        <dbReference type="EMBL" id="SHI84066.1"/>
    </source>
</evidence>
<sequence>MAIRIVTDSTSDMPKEIAKKYNIKIAPLRVNFGEESFLDGVELTNEEFYKKLATAKELPTTSQVNPGEFVDIFNEILDEGDEVIGIFISSDLSGTYSSAKIAQDMIKSDKIHILDSRGVTAMTTLMSIEAAKMAEKGKSAAEIMELLKKMVENMKTMFIIDTLEYLVKGGRLSAVQGAIGGLLNVKPIIQVNGVVETVTKVRGRAKGIKYIMDWLYSSQFDLSNKTVFIVNSNDQAFGDKIKTVLLENFKVGEILEAPIGAVVGTHAGPGCAGLLFCDMDIQ</sequence>
<proteinExistence type="predicted"/>
<protein>
    <submittedName>
        <fullName evidence="2">EDD domain protein, DegV family</fullName>
    </submittedName>
</protein>
<dbReference type="Proteomes" id="UP000184052">
    <property type="component" value="Unassembled WGS sequence"/>
</dbReference>
<gene>
    <name evidence="2" type="ORF">SAMN02745751_01177</name>
</gene>
<dbReference type="OrthoDB" id="9780660at2"/>
<dbReference type="InterPro" id="IPR003797">
    <property type="entry name" value="DegV"/>
</dbReference>
<dbReference type="GO" id="GO:0008289">
    <property type="term" value="F:lipid binding"/>
    <property type="evidence" value="ECO:0007669"/>
    <property type="project" value="UniProtKB-KW"/>
</dbReference>
<dbReference type="PANTHER" id="PTHR33434">
    <property type="entry name" value="DEGV DOMAIN-CONTAINING PROTEIN DR_1986-RELATED"/>
    <property type="match status" value="1"/>
</dbReference>
<evidence type="ECO:0000313" key="3">
    <source>
        <dbReference type="Proteomes" id="UP000184052"/>
    </source>
</evidence>
<keyword evidence="1" id="KW-0446">Lipid-binding</keyword>
<dbReference type="RefSeq" id="WP_073048516.1">
    <property type="nucleotide sequence ID" value="NZ_FQZL01000007.1"/>
</dbReference>
<dbReference type="NCBIfam" id="TIGR00762">
    <property type="entry name" value="DegV"/>
    <property type="match status" value="1"/>
</dbReference>
<dbReference type="AlphaFoldDB" id="A0A1M6EF04"/>
<dbReference type="PANTHER" id="PTHR33434:SF2">
    <property type="entry name" value="FATTY ACID-BINDING PROTEIN TM_1468"/>
    <property type="match status" value="1"/>
</dbReference>